<dbReference type="GeneID" id="80905802"/>
<evidence type="ECO:0000256" key="5">
    <source>
        <dbReference type="ARBA" id="ARBA00023136"/>
    </source>
</evidence>
<organism evidence="7 8">
    <name type="scientific">Didymosphaeria variabile</name>
    <dbReference type="NCBI Taxonomy" id="1932322"/>
    <lineage>
        <taxon>Eukaryota</taxon>
        <taxon>Fungi</taxon>
        <taxon>Dikarya</taxon>
        <taxon>Ascomycota</taxon>
        <taxon>Pezizomycotina</taxon>
        <taxon>Dothideomycetes</taxon>
        <taxon>Pleosporomycetidae</taxon>
        <taxon>Pleosporales</taxon>
        <taxon>Massarineae</taxon>
        <taxon>Didymosphaeriaceae</taxon>
        <taxon>Didymosphaeria</taxon>
    </lineage>
</organism>
<feature type="transmembrane region" description="Helical" evidence="6">
    <location>
        <begin position="226"/>
        <end position="244"/>
    </location>
</feature>
<keyword evidence="3 6" id="KW-0812">Transmembrane</keyword>
<evidence type="ECO:0000313" key="7">
    <source>
        <dbReference type="EMBL" id="KAJ4357696.1"/>
    </source>
</evidence>
<dbReference type="Pfam" id="PF13520">
    <property type="entry name" value="AA_permease_2"/>
    <property type="match status" value="1"/>
</dbReference>
<sequence length="258" mass="28572">MIATLVVPFTFNLWFRKILNVMEITGGVLHICLFVIFVVILIVFGSRSGDDFVFETLIWGLSGWNSKGVSFGLGILPATFALTGCDSVLHMSDEVKQAKNRIPRSIIFACVLNSVFLMAFIIILLFFMGPLEAIPEAAPLPILNVLFNATGSKTATNTLALHVSYFLPILFMLIRRLGGPKPPYGPFRLGALGVPLNIFSLCFLAYVGMWMPFPQTLPVTKDNMNYAGPVFGAVIVGALLDWFLNGRKRFQMPVVRYE</sequence>
<evidence type="ECO:0000256" key="4">
    <source>
        <dbReference type="ARBA" id="ARBA00022989"/>
    </source>
</evidence>
<feature type="transmembrane region" description="Helical" evidence="6">
    <location>
        <begin position="186"/>
        <end position="206"/>
    </location>
</feature>
<feature type="transmembrane region" description="Helical" evidence="6">
    <location>
        <begin position="106"/>
        <end position="128"/>
    </location>
</feature>
<comment type="caution">
    <text evidence="7">The sequence shown here is derived from an EMBL/GenBank/DDBJ whole genome shotgun (WGS) entry which is preliminary data.</text>
</comment>
<dbReference type="OrthoDB" id="3257095at2759"/>
<feature type="transmembrane region" description="Helical" evidence="6">
    <location>
        <begin position="21"/>
        <end position="44"/>
    </location>
</feature>
<dbReference type="PANTHER" id="PTHR45649">
    <property type="entry name" value="AMINO-ACID PERMEASE BAT1"/>
    <property type="match status" value="1"/>
</dbReference>
<dbReference type="PANTHER" id="PTHR45649:SF5">
    <property type="entry name" value="GABA TRANSPORTER (EUROFUNG)-RELATED"/>
    <property type="match status" value="1"/>
</dbReference>
<dbReference type="Proteomes" id="UP001140513">
    <property type="component" value="Unassembled WGS sequence"/>
</dbReference>
<keyword evidence="5 6" id="KW-0472">Membrane</keyword>
<dbReference type="InterPro" id="IPR002293">
    <property type="entry name" value="AA/rel_permease1"/>
</dbReference>
<comment type="subcellular location">
    <subcellularLocation>
        <location evidence="1">Membrane</location>
        <topology evidence="1">Multi-pass membrane protein</topology>
    </subcellularLocation>
</comment>
<feature type="transmembrane region" description="Helical" evidence="6">
    <location>
        <begin position="155"/>
        <end position="174"/>
    </location>
</feature>
<dbReference type="EMBL" id="JAPEUX010000002">
    <property type="protein sequence ID" value="KAJ4357696.1"/>
    <property type="molecule type" value="Genomic_DNA"/>
</dbReference>
<dbReference type="Gene3D" id="1.20.1740.10">
    <property type="entry name" value="Amino acid/polyamine transporter I"/>
    <property type="match status" value="1"/>
</dbReference>
<feature type="transmembrane region" description="Helical" evidence="6">
    <location>
        <begin position="64"/>
        <end position="85"/>
    </location>
</feature>
<proteinExistence type="predicted"/>
<evidence type="ECO:0000256" key="6">
    <source>
        <dbReference type="SAM" id="Phobius"/>
    </source>
</evidence>
<keyword evidence="4 6" id="KW-1133">Transmembrane helix</keyword>
<name>A0A9W9CDF8_9PLEO</name>
<evidence type="ECO:0000256" key="1">
    <source>
        <dbReference type="ARBA" id="ARBA00004141"/>
    </source>
</evidence>
<dbReference type="RefSeq" id="XP_056074555.1">
    <property type="nucleotide sequence ID" value="XM_056211082.1"/>
</dbReference>
<accession>A0A9W9CDF8</accession>
<evidence type="ECO:0000256" key="3">
    <source>
        <dbReference type="ARBA" id="ARBA00022692"/>
    </source>
</evidence>
<gene>
    <name evidence="7" type="ORF">N0V89_002272</name>
</gene>
<reference evidence="7" key="1">
    <citation type="submission" date="2022-10" db="EMBL/GenBank/DDBJ databases">
        <title>Tapping the CABI collections for fungal endophytes: first genome assemblies for Collariella, Neodidymelliopsis, Ascochyta clinopodiicola, Didymella pomorum, Didymosphaeria variabile, Neocosmospora piperis and Neocucurbitaria cava.</title>
        <authorList>
            <person name="Hill R."/>
        </authorList>
    </citation>
    <scope>NUCLEOTIDE SEQUENCE</scope>
    <source>
        <strain evidence="7">IMI 356815</strain>
    </source>
</reference>
<dbReference type="GO" id="GO:0016020">
    <property type="term" value="C:membrane"/>
    <property type="evidence" value="ECO:0007669"/>
    <property type="project" value="UniProtKB-SubCell"/>
</dbReference>
<keyword evidence="2" id="KW-0813">Transport</keyword>
<dbReference type="GO" id="GO:0022857">
    <property type="term" value="F:transmembrane transporter activity"/>
    <property type="evidence" value="ECO:0007669"/>
    <property type="project" value="InterPro"/>
</dbReference>
<protein>
    <submittedName>
        <fullName evidence="7">Uncharacterized protein</fullName>
    </submittedName>
</protein>
<keyword evidence="8" id="KW-1185">Reference proteome</keyword>
<dbReference type="AlphaFoldDB" id="A0A9W9CDF8"/>
<evidence type="ECO:0000256" key="2">
    <source>
        <dbReference type="ARBA" id="ARBA00022448"/>
    </source>
</evidence>
<evidence type="ECO:0000313" key="8">
    <source>
        <dbReference type="Proteomes" id="UP001140513"/>
    </source>
</evidence>